<feature type="compositionally biased region" description="Basic and acidic residues" evidence="8">
    <location>
        <begin position="156"/>
        <end position="175"/>
    </location>
</feature>
<evidence type="ECO:0000256" key="3">
    <source>
        <dbReference type="ARBA" id="ARBA00022676"/>
    </source>
</evidence>
<dbReference type="PANTHER" id="PTHR21461:SF69">
    <property type="entry name" value="GLYCOSYLTRANSFERASE FAMILY 92 PROTEIN"/>
    <property type="match status" value="1"/>
</dbReference>
<accession>A0AAD3CWJ4</accession>
<comment type="subcellular location">
    <subcellularLocation>
        <location evidence="1">Membrane</location>
        <topology evidence="1">Single-pass membrane protein</topology>
    </subcellularLocation>
</comment>
<evidence type="ECO:0000256" key="5">
    <source>
        <dbReference type="ARBA" id="ARBA00022692"/>
    </source>
</evidence>
<dbReference type="Pfam" id="PF01697">
    <property type="entry name" value="Glyco_transf_92"/>
    <property type="match status" value="1"/>
</dbReference>
<sequence length="928" mass="106465">MAVNHLHRDYRPRQRGWTSSQLIRVLVIIAGIYIGWMIFVLQNLGQFDSGSDEIDLETKSELTVRLRDFINIQKARRIFGKGKSTLKKFRFGANTHGGKDEPEPEDWSTIREPVRAQLSDYKFDKFDIKRAMHGFPNGIKPLTAYVEQTNFNNEIPDTRSRGKKGDDKDHGEPPKYKHPLPVRKTKPSDLLAFQYSKVDSCDQLQAKLPTDAGLTFVNGTLVVTNTNNHRFTFDYVEEAKHCPVDADPFLPWLHDVFPSTDGQTIHFVAQNRRRCNTGWNFGEQLQRLEPQVSLMQPVGVKKVADDDESIKEIVDGLWSPESDETDYIHGMPRYRLAAVDEADEQFTRFICRFHTIETDPISGKPREVIVGETFSTYPANYEFVNYRKRKSYMLSPEGKENGLFWLSNLRFDCPVPDNGNLRETIASGMSVLADGKPSIYVDAVPIRTNPRWGMEESYFNEDLVGPDFAKNEMNREPGFPSHKDMTTWGLDAKTVFGDKHILPRVEASGRWANVPICKPHAAPPTKEEIFHSKHNAGGGTLKISSINGKKLFADDKNKENRPKDKPFTLTACVWASATFHTRGGDRKVDDTMERTREWIEYHLMMGFDHIYVYDNTKANTNETDLVETLSPFSAAEVTRIDWPAMVCNNNKPAHENTGERSSQYAAESSCRQRYGQYTEWIAAFDTDEYFVPQGEFNDLRDVVMHAKSTGANVLSFKSTRAYPNYYFLEKFANGGECGKEDDPKCLAKKHNATFIETYNCDFDPLPKPDWADRARKQIYRPDYVVSHFVHYSTITKGILETAKEMKEKGKGHFDYWYRENKKSERFVDEINEAVMLHTKTTVPGNTKWYWKFCKVGFKGRWNEKCRVGFPIPGNKKVEGAGTPEDNYEYNCYTNEKITNIYAPKLRELMHKRTGIILDGPKAKPMPIS</sequence>
<dbReference type="GO" id="GO:0016757">
    <property type="term" value="F:glycosyltransferase activity"/>
    <property type="evidence" value="ECO:0007669"/>
    <property type="project" value="UniProtKB-KW"/>
</dbReference>
<evidence type="ECO:0000256" key="7">
    <source>
        <dbReference type="ARBA" id="ARBA00023136"/>
    </source>
</evidence>
<evidence type="ECO:0000256" key="6">
    <source>
        <dbReference type="ARBA" id="ARBA00022989"/>
    </source>
</evidence>
<feature type="transmembrane region" description="Helical" evidence="9">
    <location>
        <begin position="21"/>
        <end position="41"/>
    </location>
</feature>
<keyword evidence="7 9" id="KW-0472">Membrane</keyword>
<proteinExistence type="inferred from homology"/>
<evidence type="ECO:0000313" key="11">
    <source>
        <dbReference type="Proteomes" id="UP001054902"/>
    </source>
</evidence>
<comment type="caution">
    <text evidence="10">The sequence shown here is derived from an EMBL/GenBank/DDBJ whole genome shotgun (WGS) entry which is preliminary data.</text>
</comment>
<keyword evidence="4" id="KW-0808">Transferase</keyword>
<dbReference type="EMBL" id="BLLK01000047">
    <property type="protein sequence ID" value="GFH53468.1"/>
    <property type="molecule type" value="Genomic_DNA"/>
</dbReference>
<evidence type="ECO:0000256" key="4">
    <source>
        <dbReference type="ARBA" id="ARBA00022679"/>
    </source>
</evidence>
<keyword evidence="11" id="KW-1185">Reference proteome</keyword>
<comment type="similarity">
    <text evidence="2">Belongs to the glycosyltransferase 92 family.</text>
</comment>
<evidence type="ECO:0000256" key="1">
    <source>
        <dbReference type="ARBA" id="ARBA00004167"/>
    </source>
</evidence>
<keyword evidence="5 9" id="KW-0812">Transmembrane</keyword>
<keyword evidence="3" id="KW-0328">Glycosyltransferase</keyword>
<keyword evidence="6 9" id="KW-1133">Transmembrane helix</keyword>
<evidence type="ECO:0008006" key="12">
    <source>
        <dbReference type="Google" id="ProtNLM"/>
    </source>
</evidence>
<evidence type="ECO:0000256" key="2">
    <source>
        <dbReference type="ARBA" id="ARBA00007647"/>
    </source>
</evidence>
<gene>
    <name evidence="10" type="ORF">CTEN210_09944</name>
</gene>
<organism evidence="10 11">
    <name type="scientific">Chaetoceros tenuissimus</name>
    <dbReference type="NCBI Taxonomy" id="426638"/>
    <lineage>
        <taxon>Eukaryota</taxon>
        <taxon>Sar</taxon>
        <taxon>Stramenopiles</taxon>
        <taxon>Ochrophyta</taxon>
        <taxon>Bacillariophyta</taxon>
        <taxon>Coscinodiscophyceae</taxon>
        <taxon>Chaetocerotophycidae</taxon>
        <taxon>Chaetocerotales</taxon>
        <taxon>Chaetocerotaceae</taxon>
        <taxon>Chaetoceros</taxon>
    </lineage>
</organism>
<dbReference type="GO" id="GO:0005737">
    <property type="term" value="C:cytoplasm"/>
    <property type="evidence" value="ECO:0007669"/>
    <property type="project" value="TreeGrafter"/>
</dbReference>
<protein>
    <recommendedName>
        <fullName evidence="12">Glycosyltransferase family 92 protein</fullName>
    </recommendedName>
</protein>
<dbReference type="PANTHER" id="PTHR21461">
    <property type="entry name" value="GLYCOSYLTRANSFERASE FAMILY 92 PROTEIN"/>
    <property type="match status" value="1"/>
</dbReference>
<dbReference type="GO" id="GO:0016020">
    <property type="term" value="C:membrane"/>
    <property type="evidence" value="ECO:0007669"/>
    <property type="project" value="UniProtKB-SubCell"/>
</dbReference>
<evidence type="ECO:0000256" key="8">
    <source>
        <dbReference type="SAM" id="MobiDB-lite"/>
    </source>
</evidence>
<evidence type="ECO:0000313" key="10">
    <source>
        <dbReference type="EMBL" id="GFH53468.1"/>
    </source>
</evidence>
<dbReference type="InterPro" id="IPR008166">
    <property type="entry name" value="Glyco_transf_92"/>
</dbReference>
<reference evidence="10 11" key="1">
    <citation type="journal article" date="2021" name="Sci. Rep.">
        <title>The genome of the diatom Chaetoceros tenuissimus carries an ancient integrated fragment of an extant virus.</title>
        <authorList>
            <person name="Hongo Y."/>
            <person name="Kimura K."/>
            <person name="Takaki Y."/>
            <person name="Yoshida Y."/>
            <person name="Baba S."/>
            <person name="Kobayashi G."/>
            <person name="Nagasaki K."/>
            <person name="Hano T."/>
            <person name="Tomaru Y."/>
        </authorList>
    </citation>
    <scope>NUCLEOTIDE SEQUENCE [LARGE SCALE GENOMIC DNA]</scope>
    <source>
        <strain evidence="10 11">NIES-3715</strain>
    </source>
</reference>
<dbReference type="Proteomes" id="UP001054902">
    <property type="component" value="Unassembled WGS sequence"/>
</dbReference>
<dbReference type="AlphaFoldDB" id="A0AAD3CWJ4"/>
<name>A0AAD3CWJ4_9STRA</name>
<feature type="region of interest" description="Disordered" evidence="8">
    <location>
        <begin position="150"/>
        <end position="183"/>
    </location>
</feature>
<evidence type="ECO:0000256" key="9">
    <source>
        <dbReference type="SAM" id="Phobius"/>
    </source>
</evidence>